<keyword evidence="2" id="KW-1185">Reference proteome</keyword>
<organism evidence="1 2">
    <name type="scientific">Rubroshorea leprosula</name>
    <dbReference type="NCBI Taxonomy" id="152421"/>
    <lineage>
        <taxon>Eukaryota</taxon>
        <taxon>Viridiplantae</taxon>
        <taxon>Streptophyta</taxon>
        <taxon>Embryophyta</taxon>
        <taxon>Tracheophyta</taxon>
        <taxon>Spermatophyta</taxon>
        <taxon>Magnoliopsida</taxon>
        <taxon>eudicotyledons</taxon>
        <taxon>Gunneridae</taxon>
        <taxon>Pentapetalae</taxon>
        <taxon>rosids</taxon>
        <taxon>malvids</taxon>
        <taxon>Malvales</taxon>
        <taxon>Dipterocarpaceae</taxon>
        <taxon>Rubroshorea</taxon>
    </lineage>
</organism>
<accession>A0AAV5HL06</accession>
<evidence type="ECO:0000313" key="2">
    <source>
        <dbReference type="Proteomes" id="UP001054252"/>
    </source>
</evidence>
<reference evidence="1 2" key="1">
    <citation type="journal article" date="2021" name="Commun. Biol.">
        <title>The genome of Shorea leprosula (Dipterocarpaceae) highlights the ecological relevance of drought in aseasonal tropical rainforests.</title>
        <authorList>
            <person name="Ng K.K.S."/>
            <person name="Kobayashi M.J."/>
            <person name="Fawcett J.A."/>
            <person name="Hatakeyama M."/>
            <person name="Paape T."/>
            <person name="Ng C.H."/>
            <person name="Ang C.C."/>
            <person name="Tnah L.H."/>
            <person name="Lee C.T."/>
            <person name="Nishiyama T."/>
            <person name="Sese J."/>
            <person name="O'Brien M.J."/>
            <person name="Copetti D."/>
            <person name="Mohd Noor M.I."/>
            <person name="Ong R.C."/>
            <person name="Putra M."/>
            <person name="Sireger I.Z."/>
            <person name="Indrioko S."/>
            <person name="Kosugi Y."/>
            <person name="Izuno A."/>
            <person name="Isagi Y."/>
            <person name="Lee S.L."/>
            <person name="Shimizu K.K."/>
        </authorList>
    </citation>
    <scope>NUCLEOTIDE SEQUENCE [LARGE SCALE GENOMIC DNA]</scope>
    <source>
        <strain evidence="1">214</strain>
    </source>
</reference>
<name>A0AAV5HL06_9ROSI</name>
<gene>
    <name evidence="1" type="ORF">SLEP1_g750</name>
</gene>
<protein>
    <submittedName>
        <fullName evidence="1">Uncharacterized protein</fullName>
    </submittedName>
</protein>
<evidence type="ECO:0000313" key="1">
    <source>
        <dbReference type="EMBL" id="GKU86196.1"/>
    </source>
</evidence>
<dbReference type="EMBL" id="BPVZ01000001">
    <property type="protein sequence ID" value="GKU86196.1"/>
    <property type="molecule type" value="Genomic_DNA"/>
</dbReference>
<sequence>MPESPFQVEELPSTSCFCFSTKPENNGTKETPNWSPNLLRLGLEHITMPTSASSKQSKSPIEAPT</sequence>
<proteinExistence type="predicted"/>
<dbReference type="Proteomes" id="UP001054252">
    <property type="component" value="Unassembled WGS sequence"/>
</dbReference>
<dbReference type="AlphaFoldDB" id="A0AAV5HL06"/>
<comment type="caution">
    <text evidence="1">The sequence shown here is derived from an EMBL/GenBank/DDBJ whole genome shotgun (WGS) entry which is preliminary data.</text>
</comment>